<gene>
    <name evidence="3" type="ORF">TcWFU_001258</name>
    <name evidence="4" type="ORF">TcWFU_005246</name>
</gene>
<feature type="compositionally biased region" description="Acidic residues" evidence="1">
    <location>
        <begin position="22"/>
        <end position="38"/>
    </location>
</feature>
<keyword evidence="5" id="KW-1185">Reference proteome</keyword>
<accession>A0ABR4Q0D4</accession>
<reference evidence="4 5" key="1">
    <citation type="journal article" date="2022" name="Front. Cell. Infect. Microbiol.">
        <title>The Genomes of Two Strains of Taenia crassiceps the Animal Model for the Study of Human Cysticercosis.</title>
        <authorList>
            <person name="Bobes R.J."/>
            <person name="Estrada K."/>
            <person name="Rios-Valencia D.G."/>
            <person name="Calderon-Gallegos A."/>
            <person name="de la Torre P."/>
            <person name="Carrero J.C."/>
            <person name="Sanchez-Flores A."/>
            <person name="Laclette J.P."/>
        </authorList>
    </citation>
    <scope>NUCLEOTIDE SEQUENCE [LARGE SCALE GENOMIC DNA]</scope>
    <source>
        <strain evidence="4">WFUcys</strain>
    </source>
</reference>
<dbReference type="Proteomes" id="UP001651158">
    <property type="component" value="Unassembled WGS sequence"/>
</dbReference>
<feature type="region of interest" description="Disordered" evidence="1">
    <location>
        <begin position="22"/>
        <end position="44"/>
    </location>
</feature>
<dbReference type="EMBL" id="JAKROA010000022">
    <property type="protein sequence ID" value="KAL5102898.1"/>
    <property type="molecule type" value="Genomic_DNA"/>
</dbReference>
<feature type="signal peptide" evidence="2">
    <location>
        <begin position="1"/>
        <end position="19"/>
    </location>
</feature>
<sequence>MISLKTLFLLTVCVCLAFSQEEEEGGEGGVGDAEEGGNDTDALNASDTLAAEDSVCGLRVSTPLIVGSLLFYKLLA</sequence>
<evidence type="ECO:0000313" key="3">
    <source>
        <dbReference type="EMBL" id="KAL5102898.1"/>
    </source>
</evidence>
<dbReference type="EMBL" id="JAKROA010000022">
    <property type="protein sequence ID" value="KAL5102954.1"/>
    <property type="molecule type" value="Genomic_DNA"/>
</dbReference>
<reference evidence="4" key="2">
    <citation type="submission" date="2024-12" db="EMBL/GenBank/DDBJ databases">
        <authorList>
            <person name="Estrada K."/>
            <person name="Bobes R.J."/>
            <person name="Sanchez-Flores A."/>
            <person name="Laclette J.P."/>
        </authorList>
    </citation>
    <scope>NUCLEOTIDE SEQUENCE</scope>
    <source>
        <strain evidence="4">WFUcys</strain>
        <tissue evidence="4">Peritoneal cavity of infected mice</tissue>
    </source>
</reference>
<evidence type="ECO:0000313" key="4">
    <source>
        <dbReference type="EMBL" id="KAL5102954.1"/>
    </source>
</evidence>
<organism evidence="4 5">
    <name type="scientific">Taenia crassiceps</name>
    <dbReference type="NCBI Taxonomy" id="6207"/>
    <lineage>
        <taxon>Eukaryota</taxon>
        <taxon>Metazoa</taxon>
        <taxon>Spiralia</taxon>
        <taxon>Lophotrochozoa</taxon>
        <taxon>Platyhelminthes</taxon>
        <taxon>Cestoda</taxon>
        <taxon>Eucestoda</taxon>
        <taxon>Cyclophyllidea</taxon>
        <taxon>Taeniidae</taxon>
        <taxon>Taenia</taxon>
    </lineage>
</organism>
<comment type="caution">
    <text evidence="4">The sequence shown here is derived from an EMBL/GenBank/DDBJ whole genome shotgun (WGS) entry which is preliminary data.</text>
</comment>
<evidence type="ECO:0000313" key="5">
    <source>
        <dbReference type="Proteomes" id="UP001651158"/>
    </source>
</evidence>
<evidence type="ECO:0000256" key="2">
    <source>
        <dbReference type="SAM" id="SignalP"/>
    </source>
</evidence>
<keyword evidence="2" id="KW-0732">Signal</keyword>
<protein>
    <submittedName>
        <fullName evidence="4">Uncharacterized protein</fullName>
    </submittedName>
</protein>
<feature type="chain" id="PRO_5045031945" evidence="2">
    <location>
        <begin position="20"/>
        <end position="76"/>
    </location>
</feature>
<name>A0ABR4Q0D4_9CEST</name>
<evidence type="ECO:0000256" key="1">
    <source>
        <dbReference type="SAM" id="MobiDB-lite"/>
    </source>
</evidence>
<proteinExistence type="predicted"/>